<feature type="region of interest" description="Disordered" evidence="2">
    <location>
        <begin position="1"/>
        <end position="58"/>
    </location>
</feature>
<proteinExistence type="predicted"/>
<gene>
    <name evidence="3" type="ORF">RFI_19581</name>
</gene>
<feature type="compositionally biased region" description="Acidic residues" evidence="2">
    <location>
        <begin position="25"/>
        <end position="40"/>
    </location>
</feature>
<feature type="compositionally biased region" description="Basic and acidic residues" evidence="2">
    <location>
        <begin position="196"/>
        <end position="206"/>
    </location>
</feature>
<feature type="non-terminal residue" evidence="3">
    <location>
        <position position="206"/>
    </location>
</feature>
<evidence type="ECO:0000256" key="1">
    <source>
        <dbReference type="SAM" id="Coils"/>
    </source>
</evidence>
<protein>
    <submittedName>
        <fullName evidence="3">Uncharacterized protein</fullName>
    </submittedName>
</protein>
<reference evidence="3 4" key="1">
    <citation type="journal article" date="2013" name="Curr. Biol.">
        <title>The Genome of the Foraminiferan Reticulomyxa filosa.</title>
        <authorList>
            <person name="Glockner G."/>
            <person name="Hulsmann N."/>
            <person name="Schleicher M."/>
            <person name="Noegel A.A."/>
            <person name="Eichinger L."/>
            <person name="Gallinger C."/>
            <person name="Pawlowski J."/>
            <person name="Sierra R."/>
            <person name="Euteneuer U."/>
            <person name="Pillet L."/>
            <person name="Moustafa A."/>
            <person name="Platzer M."/>
            <person name="Groth M."/>
            <person name="Szafranski K."/>
            <person name="Schliwa M."/>
        </authorList>
    </citation>
    <scope>NUCLEOTIDE SEQUENCE [LARGE SCALE GENOMIC DNA]</scope>
</reference>
<keyword evidence="4" id="KW-1185">Reference proteome</keyword>
<organism evidence="3 4">
    <name type="scientific">Reticulomyxa filosa</name>
    <dbReference type="NCBI Taxonomy" id="46433"/>
    <lineage>
        <taxon>Eukaryota</taxon>
        <taxon>Sar</taxon>
        <taxon>Rhizaria</taxon>
        <taxon>Retaria</taxon>
        <taxon>Foraminifera</taxon>
        <taxon>Monothalamids</taxon>
        <taxon>Reticulomyxidae</taxon>
        <taxon>Reticulomyxa</taxon>
    </lineage>
</organism>
<feature type="compositionally biased region" description="Acidic residues" evidence="2">
    <location>
        <begin position="48"/>
        <end position="58"/>
    </location>
</feature>
<feature type="region of interest" description="Disordered" evidence="2">
    <location>
        <begin position="138"/>
        <end position="172"/>
    </location>
</feature>
<dbReference type="AlphaFoldDB" id="X6MXC7"/>
<evidence type="ECO:0000313" key="3">
    <source>
        <dbReference type="EMBL" id="ETO17735.1"/>
    </source>
</evidence>
<comment type="caution">
    <text evidence="3">The sequence shown here is derived from an EMBL/GenBank/DDBJ whole genome shotgun (WGS) entry which is preliminary data.</text>
</comment>
<feature type="region of interest" description="Disordered" evidence="2">
    <location>
        <begin position="184"/>
        <end position="206"/>
    </location>
</feature>
<feature type="compositionally biased region" description="Basic and acidic residues" evidence="2">
    <location>
        <begin position="161"/>
        <end position="172"/>
    </location>
</feature>
<sequence>MTAREESPVTPLAGDQTQKWNGTDNADDQNDNNQVEEMEELQQRQPDQGDDIEDQDDDIEDLHFSNNAAFENWRSILSDPNKTVSQLVPCLEAFGNQNEQLRKKIAKLSEKLHESKSTHRGSIVALHTKMFRKLLDAEEKKKKRKDNPPQNKNKNKYTKKQKSETKLKKMSELERKIQMYEQIDRDGNINKSLEQFAEREQKYANE</sequence>
<name>X6MXC7_RETFI</name>
<feature type="coiled-coil region" evidence="1">
    <location>
        <begin position="91"/>
        <end position="118"/>
    </location>
</feature>
<accession>X6MXC7</accession>
<keyword evidence="1" id="KW-0175">Coiled coil</keyword>
<dbReference type="Proteomes" id="UP000023152">
    <property type="component" value="Unassembled WGS sequence"/>
</dbReference>
<dbReference type="EMBL" id="ASPP01016101">
    <property type="protein sequence ID" value="ETO17735.1"/>
    <property type="molecule type" value="Genomic_DNA"/>
</dbReference>
<evidence type="ECO:0000256" key="2">
    <source>
        <dbReference type="SAM" id="MobiDB-lite"/>
    </source>
</evidence>
<evidence type="ECO:0000313" key="4">
    <source>
        <dbReference type="Proteomes" id="UP000023152"/>
    </source>
</evidence>